<name>A0A1H7NZ76_9GAMM</name>
<evidence type="ECO:0000313" key="6">
    <source>
        <dbReference type="EMBL" id="SEL28338.1"/>
    </source>
</evidence>
<evidence type="ECO:0000313" key="7">
    <source>
        <dbReference type="Proteomes" id="UP000185766"/>
    </source>
</evidence>
<comment type="similarity">
    <text evidence="2">Belongs to the YjiK family.</text>
</comment>
<keyword evidence="5" id="KW-1133">Transmembrane helix</keyword>
<dbReference type="SUPFAM" id="SSF50956">
    <property type="entry name" value="Thermostable phytase (3-phytase)"/>
    <property type="match status" value="1"/>
</dbReference>
<dbReference type="AlphaFoldDB" id="A0A1H7NZ76"/>
<comment type="subcellular location">
    <subcellularLocation>
        <location evidence="1">Cell membrane</location>
    </subcellularLocation>
</comment>
<evidence type="ECO:0000256" key="5">
    <source>
        <dbReference type="SAM" id="Phobius"/>
    </source>
</evidence>
<dbReference type="GO" id="GO:0005886">
    <property type="term" value="C:plasma membrane"/>
    <property type="evidence" value="ECO:0007669"/>
    <property type="project" value="UniProtKB-SubCell"/>
</dbReference>
<gene>
    <name evidence="6" type="ORF">SAMN05216214_11053</name>
</gene>
<sequence length="304" mass="33764">MRRLIKPTVYLLAATSVLVLLAAVWYFQLFTRLGLHWAAWQHAEARQQDSLWLPGYRVVQQARPIEGVADVSALTWDAERRILLAVTNKPAAVLELSRYGALLRQIPLTGISDPEAIEYLSPGRFIISDERSQTLVKVRIDASTQALDVRDAPRLALGIGLNGNKGFEGLAYDPARQKLFVAKERDPMRVYAVQGFPPPDSGVAQLSIREMTELNQALVVRDLSSLHFDSRTQHLLAVSDESRLVLEIDLDGTLLGSLSLLPGQHGLKRGVPQAEGMTMDEQGVLYLVSEPNLFYRFVPQGAED</sequence>
<evidence type="ECO:0000256" key="2">
    <source>
        <dbReference type="ARBA" id="ARBA00009852"/>
    </source>
</evidence>
<dbReference type="InterPro" id="IPR009722">
    <property type="entry name" value="YjiK/CarP"/>
</dbReference>
<keyword evidence="5" id="KW-0812">Transmembrane</keyword>
<protein>
    <submittedName>
        <fullName evidence="6">Uncharacterized protein YjiK</fullName>
    </submittedName>
</protein>
<dbReference type="CDD" id="cd09971">
    <property type="entry name" value="SdiA-regulated"/>
    <property type="match status" value="1"/>
</dbReference>
<dbReference type="InterPro" id="IPR011042">
    <property type="entry name" value="6-blade_b-propeller_TolB-like"/>
</dbReference>
<evidence type="ECO:0000256" key="1">
    <source>
        <dbReference type="ARBA" id="ARBA00004236"/>
    </source>
</evidence>
<dbReference type="Gene3D" id="2.120.10.30">
    <property type="entry name" value="TolB, C-terminal domain"/>
    <property type="match status" value="1"/>
</dbReference>
<accession>A0A1H7NZ76</accession>
<feature type="transmembrane region" description="Helical" evidence="5">
    <location>
        <begin position="9"/>
        <end position="27"/>
    </location>
</feature>
<evidence type="ECO:0000256" key="4">
    <source>
        <dbReference type="ARBA" id="ARBA00023136"/>
    </source>
</evidence>
<dbReference type="STRING" id="1429083.GCA_001885685_01815"/>
<dbReference type="EMBL" id="FOAS01000010">
    <property type="protein sequence ID" value="SEL28338.1"/>
    <property type="molecule type" value="Genomic_DNA"/>
</dbReference>
<organism evidence="6 7">
    <name type="scientific">Atopomonas hussainii</name>
    <dbReference type="NCBI Taxonomy" id="1429083"/>
    <lineage>
        <taxon>Bacteria</taxon>
        <taxon>Pseudomonadati</taxon>
        <taxon>Pseudomonadota</taxon>
        <taxon>Gammaproteobacteria</taxon>
        <taxon>Pseudomonadales</taxon>
        <taxon>Pseudomonadaceae</taxon>
        <taxon>Atopomonas</taxon>
    </lineage>
</organism>
<proteinExistence type="inferred from homology"/>
<dbReference type="Pfam" id="PF06977">
    <property type="entry name" value="SdiA-regulated"/>
    <property type="match status" value="1"/>
</dbReference>
<dbReference type="Proteomes" id="UP000185766">
    <property type="component" value="Unassembled WGS sequence"/>
</dbReference>
<keyword evidence="3" id="KW-1003">Cell membrane</keyword>
<evidence type="ECO:0000256" key="3">
    <source>
        <dbReference type="ARBA" id="ARBA00022475"/>
    </source>
</evidence>
<dbReference type="RefSeq" id="WP_074868355.1">
    <property type="nucleotide sequence ID" value="NZ_FOAS01000010.1"/>
</dbReference>
<keyword evidence="4 5" id="KW-0472">Membrane</keyword>
<reference evidence="6 7" key="1">
    <citation type="submission" date="2016-10" db="EMBL/GenBank/DDBJ databases">
        <authorList>
            <person name="de Groot N.N."/>
        </authorList>
    </citation>
    <scope>NUCLEOTIDE SEQUENCE [LARGE SCALE GENOMIC DNA]</scope>
    <source>
        <strain evidence="6 7">JCM 19513</strain>
    </source>
</reference>
<keyword evidence="7" id="KW-1185">Reference proteome</keyword>